<dbReference type="GO" id="GO:0004321">
    <property type="term" value="F:fatty-acyl-CoA synthase activity"/>
    <property type="evidence" value="ECO:0007669"/>
    <property type="project" value="TreeGrafter"/>
</dbReference>
<name>A0A915CQE4_9BILA</name>
<evidence type="ECO:0000256" key="1">
    <source>
        <dbReference type="ARBA" id="ARBA00006432"/>
    </source>
</evidence>
<dbReference type="PANTHER" id="PTHR43605:SF10">
    <property type="entry name" value="ACYL-COA SYNTHETASE MEDIUM CHAIN FAMILY MEMBER 3"/>
    <property type="match status" value="1"/>
</dbReference>
<dbReference type="AlphaFoldDB" id="A0A915CQE4"/>
<dbReference type="SUPFAM" id="SSF56801">
    <property type="entry name" value="Acetyl-CoA synthetase-like"/>
    <property type="match status" value="1"/>
</dbReference>
<dbReference type="InterPro" id="IPR025110">
    <property type="entry name" value="AMP-bd_C"/>
</dbReference>
<dbReference type="WBParaSite" id="jg11095">
    <property type="protein sequence ID" value="jg11095"/>
    <property type="gene ID" value="jg11095"/>
</dbReference>
<keyword evidence="6" id="KW-1185">Reference proteome</keyword>
<evidence type="ECO:0000256" key="2">
    <source>
        <dbReference type="ARBA" id="ARBA00022598"/>
    </source>
</evidence>
<evidence type="ECO:0000259" key="5">
    <source>
        <dbReference type="Pfam" id="PF13193"/>
    </source>
</evidence>
<keyword evidence="3" id="KW-0547">Nucleotide-binding</keyword>
<protein>
    <submittedName>
        <fullName evidence="7">AMP-binding enzyme C-terminal domain-containing protein</fullName>
    </submittedName>
</protein>
<organism evidence="6 7">
    <name type="scientific">Ditylenchus dipsaci</name>
    <dbReference type="NCBI Taxonomy" id="166011"/>
    <lineage>
        <taxon>Eukaryota</taxon>
        <taxon>Metazoa</taxon>
        <taxon>Ecdysozoa</taxon>
        <taxon>Nematoda</taxon>
        <taxon>Chromadorea</taxon>
        <taxon>Rhabditida</taxon>
        <taxon>Tylenchina</taxon>
        <taxon>Tylenchomorpha</taxon>
        <taxon>Sphaerularioidea</taxon>
        <taxon>Anguinidae</taxon>
        <taxon>Anguininae</taxon>
        <taxon>Ditylenchus</taxon>
    </lineage>
</organism>
<keyword evidence="2" id="KW-0436">Ligase</keyword>
<feature type="domain" description="AMP-binding enzyme C-terminal" evidence="5">
    <location>
        <begin position="10"/>
        <end position="86"/>
    </location>
</feature>
<evidence type="ECO:0000256" key="4">
    <source>
        <dbReference type="ARBA" id="ARBA00022840"/>
    </source>
</evidence>
<evidence type="ECO:0000313" key="6">
    <source>
        <dbReference type="Proteomes" id="UP000887574"/>
    </source>
</evidence>
<dbReference type="PANTHER" id="PTHR43605">
    <property type="entry name" value="ACYL-COENZYME A SYNTHETASE"/>
    <property type="match status" value="1"/>
</dbReference>
<dbReference type="Proteomes" id="UP000887574">
    <property type="component" value="Unplaced"/>
</dbReference>
<evidence type="ECO:0000313" key="7">
    <source>
        <dbReference type="WBParaSite" id="jg11095"/>
    </source>
</evidence>
<dbReference type="InterPro" id="IPR045851">
    <property type="entry name" value="AMP-bd_C_sf"/>
</dbReference>
<proteinExistence type="inferred from homology"/>
<dbReference type="GO" id="GO:0005524">
    <property type="term" value="F:ATP binding"/>
    <property type="evidence" value="ECO:0007669"/>
    <property type="project" value="UniProtKB-KW"/>
</dbReference>
<dbReference type="GO" id="GO:0015645">
    <property type="term" value="F:fatty acid ligase activity"/>
    <property type="evidence" value="ECO:0007669"/>
    <property type="project" value="TreeGrafter"/>
</dbReference>
<dbReference type="GO" id="GO:0006633">
    <property type="term" value="P:fatty acid biosynthetic process"/>
    <property type="evidence" value="ECO:0007669"/>
    <property type="project" value="TreeGrafter"/>
</dbReference>
<dbReference type="InterPro" id="IPR051087">
    <property type="entry name" value="Mitochondrial_ACSM"/>
</dbReference>
<accession>A0A915CQE4</accession>
<sequence>MAVSSRRLEENLLLAHEDVLESAVIGVPDDNRGEVPKAFVVLKIVDNVEAKVEEIFQFIHDQVAPFKHLHGGITPLTSLPKTTSGKVSKAQLKKLVDEQLHRDHHEEECSETIL</sequence>
<dbReference type="Gene3D" id="3.30.300.30">
    <property type="match status" value="1"/>
</dbReference>
<evidence type="ECO:0000256" key="3">
    <source>
        <dbReference type="ARBA" id="ARBA00022741"/>
    </source>
</evidence>
<dbReference type="GO" id="GO:0006637">
    <property type="term" value="P:acyl-CoA metabolic process"/>
    <property type="evidence" value="ECO:0007669"/>
    <property type="project" value="TreeGrafter"/>
</dbReference>
<comment type="similarity">
    <text evidence="1">Belongs to the ATP-dependent AMP-binding enzyme family.</text>
</comment>
<dbReference type="Pfam" id="PF13193">
    <property type="entry name" value="AMP-binding_C"/>
    <property type="match status" value="1"/>
</dbReference>
<keyword evidence="4" id="KW-0067">ATP-binding</keyword>
<reference evidence="7" key="1">
    <citation type="submission" date="2022-11" db="UniProtKB">
        <authorList>
            <consortium name="WormBaseParasite"/>
        </authorList>
    </citation>
    <scope>IDENTIFICATION</scope>
</reference>